<evidence type="ECO:0000259" key="1">
    <source>
        <dbReference type="Pfam" id="PF03061"/>
    </source>
</evidence>
<evidence type="ECO:0000313" key="2">
    <source>
        <dbReference type="EMBL" id="MFC7705457.1"/>
    </source>
</evidence>
<dbReference type="RefSeq" id="WP_377405398.1">
    <property type="nucleotide sequence ID" value="NZ_JBHTFQ010000008.1"/>
</dbReference>
<reference evidence="3" key="1">
    <citation type="journal article" date="2019" name="Int. J. Syst. Evol. Microbiol.">
        <title>The Global Catalogue of Microorganisms (GCM) 10K type strain sequencing project: providing services to taxonomists for standard genome sequencing and annotation.</title>
        <authorList>
            <consortium name="The Broad Institute Genomics Platform"/>
            <consortium name="The Broad Institute Genome Sequencing Center for Infectious Disease"/>
            <person name="Wu L."/>
            <person name="Ma J."/>
        </authorList>
    </citation>
    <scope>NUCLEOTIDE SEQUENCE [LARGE SCALE GENOMIC DNA]</scope>
    <source>
        <strain evidence="3">CGMCC 1.12750</strain>
    </source>
</reference>
<keyword evidence="2" id="KW-0378">Hydrolase</keyword>
<dbReference type="InterPro" id="IPR029069">
    <property type="entry name" value="HotDog_dom_sf"/>
</dbReference>
<feature type="domain" description="Thioesterase" evidence="1">
    <location>
        <begin position="51"/>
        <end position="124"/>
    </location>
</feature>
<proteinExistence type="predicted"/>
<evidence type="ECO:0000313" key="3">
    <source>
        <dbReference type="Proteomes" id="UP001596516"/>
    </source>
</evidence>
<dbReference type="Pfam" id="PF03061">
    <property type="entry name" value="4HBT"/>
    <property type="match status" value="1"/>
</dbReference>
<dbReference type="PANTHER" id="PTHR47260:SF1">
    <property type="entry name" value="UPF0644 PROTEIN PB2B4.06"/>
    <property type="match status" value="1"/>
</dbReference>
<dbReference type="InterPro" id="IPR006683">
    <property type="entry name" value="Thioestr_dom"/>
</dbReference>
<dbReference type="CDD" id="cd03443">
    <property type="entry name" value="PaaI_thioesterase"/>
    <property type="match status" value="1"/>
</dbReference>
<keyword evidence="3" id="KW-1185">Reference proteome</keyword>
<dbReference type="SUPFAM" id="SSF54637">
    <property type="entry name" value="Thioesterase/thiol ester dehydrase-isomerase"/>
    <property type="match status" value="1"/>
</dbReference>
<name>A0ABW2UQG2_9RHOB</name>
<comment type="caution">
    <text evidence="2">The sequence shown here is derived from an EMBL/GenBank/DDBJ whole genome shotgun (WGS) entry which is preliminary data.</text>
</comment>
<dbReference type="GO" id="GO:0016787">
    <property type="term" value="F:hydrolase activity"/>
    <property type="evidence" value="ECO:0007669"/>
    <property type="project" value="UniProtKB-KW"/>
</dbReference>
<sequence length="151" mass="16325">MDKTADRAELRLREEGWRHDPADGFIAHVGGLWRRGASFGLLATPHLVNRNGYVHGGMLMTFVDRAFGETSRVAAGAARGATVSLTHQFMAPMRIGSFAELDPKVVRLTGRMAFLEGTVICEGVPVVSAQGVWRLTHSTDTPPPTGRATRG</sequence>
<dbReference type="EC" id="3.1.2.-" evidence="2"/>
<dbReference type="PANTHER" id="PTHR47260">
    <property type="entry name" value="UPF0644 PROTEIN PB2B4.06"/>
    <property type="match status" value="1"/>
</dbReference>
<gene>
    <name evidence="2" type="ORF">ACFQXB_14765</name>
</gene>
<organism evidence="2 3">
    <name type="scientific">Plastorhodobacter daqingensis</name>
    <dbReference type="NCBI Taxonomy" id="1387281"/>
    <lineage>
        <taxon>Bacteria</taxon>
        <taxon>Pseudomonadati</taxon>
        <taxon>Pseudomonadota</taxon>
        <taxon>Alphaproteobacteria</taxon>
        <taxon>Rhodobacterales</taxon>
        <taxon>Paracoccaceae</taxon>
        <taxon>Plastorhodobacter</taxon>
    </lineage>
</organism>
<protein>
    <submittedName>
        <fullName evidence="2">PaaI family thioesterase</fullName>
        <ecNumber evidence="2">3.1.2.-</ecNumber>
    </submittedName>
</protein>
<dbReference type="Gene3D" id="3.10.129.10">
    <property type="entry name" value="Hotdog Thioesterase"/>
    <property type="match status" value="1"/>
</dbReference>
<dbReference type="InterPro" id="IPR052061">
    <property type="entry name" value="PTE-AB_protein"/>
</dbReference>
<dbReference type="EMBL" id="JBHTFQ010000008">
    <property type="protein sequence ID" value="MFC7705457.1"/>
    <property type="molecule type" value="Genomic_DNA"/>
</dbReference>
<accession>A0ABW2UQG2</accession>
<dbReference type="Proteomes" id="UP001596516">
    <property type="component" value="Unassembled WGS sequence"/>
</dbReference>